<dbReference type="RefSeq" id="XP_001556808.2">
    <property type="nucleotide sequence ID" value="XM_001556758.2"/>
</dbReference>
<dbReference type="EMBL" id="CP009815">
    <property type="protein sequence ID" value="ATZ54991.1"/>
    <property type="molecule type" value="Genomic_DNA"/>
</dbReference>
<evidence type="ECO:0008006" key="3">
    <source>
        <dbReference type="Google" id="ProtNLM"/>
    </source>
</evidence>
<dbReference type="KEGG" id="bfu:BCIN_11g03010"/>
<gene>
    <name evidence="1" type="ORF">BCIN_11g03010</name>
</gene>
<keyword evidence="2" id="KW-1185">Reference proteome</keyword>
<evidence type="ECO:0000313" key="1">
    <source>
        <dbReference type="EMBL" id="ATZ54991.1"/>
    </source>
</evidence>
<dbReference type="PANTHER" id="PTHR10811">
    <property type="entry name" value="FRINGE-RELATED"/>
    <property type="match status" value="1"/>
</dbReference>
<dbReference type="VEuPathDB" id="FungiDB:Bcin11g03010"/>
<proteinExistence type="predicted"/>
<dbReference type="AlphaFoldDB" id="A0A384JWT5"/>
<dbReference type="InterPro" id="IPR006740">
    <property type="entry name" value="DUF604"/>
</dbReference>
<dbReference type="OrthoDB" id="414175at2759"/>
<protein>
    <recommendedName>
        <fullName evidence="3">Glycosyltransferase family 31 protein</fullName>
    </recommendedName>
</protein>
<accession>A0A384JWT5</accession>
<dbReference type="Proteomes" id="UP000001798">
    <property type="component" value="Chromosome 11"/>
</dbReference>
<name>A0A384JWT5_BOTFB</name>
<dbReference type="Gene3D" id="3.90.550.50">
    <property type="match status" value="1"/>
</dbReference>
<dbReference type="Pfam" id="PF04646">
    <property type="entry name" value="DUF604"/>
    <property type="match status" value="1"/>
</dbReference>
<reference evidence="1 2" key="3">
    <citation type="journal article" date="2017" name="Mol. Plant Pathol.">
        <title>A gapless genome sequence of the fungus Botrytis cinerea.</title>
        <authorList>
            <person name="Van Kan J.A."/>
            <person name="Stassen J.H."/>
            <person name="Mosbach A."/>
            <person name="Van Der Lee T.A."/>
            <person name="Faino L."/>
            <person name="Farmer A.D."/>
            <person name="Papasotiriou D.G."/>
            <person name="Zhou S."/>
            <person name="Seidl M.F."/>
            <person name="Cottam E."/>
            <person name="Edel D."/>
            <person name="Hahn M."/>
            <person name="Schwartz D.C."/>
            <person name="Dietrich R.A."/>
            <person name="Widdison S."/>
            <person name="Scalliet G."/>
        </authorList>
    </citation>
    <scope>NUCLEOTIDE SEQUENCE [LARGE SCALE GENOMIC DNA]</scope>
    <source>
        <strain evidence="1 2">B05.10</strain>
    </source>
</reference>
<organism evidence="1 2">
    <name type="scientific">Botryotinia fuckeliana (strain B05.10)</name>
    <name type="common">Noble rot fungus</name>
    <name type="synonym">Botrytis cinerea</name>
    <dbReference type="NCBI Taxonomy" id="332648"/>
    <lineage>
        <taxon>Eukaryota</taxon>
        <taxon>Fungi</taxon>
        <taxon>Dikarya</taxon>
        <taxon>Ascomycota</taxon>
        <taxon>Pezizomycotina</taxon>
        <taxon>Leotiomycetes</taxon>
        <taxon>Helotiales</taxon>
        <taxon>Sclerotiniaceae</taxon>
        <taxon>Botrytis</taxon>
    </lineage>
</organism>
<dbReference type="GeneID" id="5437391"/>
<sequence length="530" mass="59997">MKSRKTIRLAILLATSSIIVPSIILFARHGTLNVTSYFGSQAILGDGFGYELAEEDWTGVLPGIDLSSDCNVTENFEWLGRYNLSYPLKVAQRDIIAKPNHGERPSVTIMKASLFDSPEMFEHAELSIDRTVDHCSPLTLEVPYPPIRKIDASHMIFGLQTTIQRLRDTKMHLARWLPNSGARLIAIVKESEETLASKSEMARLQKEYRKAGMDITIVSPVKKEDFFNQRYFSLIDLMYKARNKKTKWTVVMDDDTFFPSMRGLLDELALYDHTQPQYIGGLSENWAAVRMYGLMAFGGAGVFLSTPLAKIIHDNNEECKNNMRFTSGDTLVMDCVYQHSKAQLITVAGLSQIDFMGDHSGFYENGRKVLSLHHWKAGSATKYPYEMDKMHLVSDVCDECFLQRWQFDNDIVLTNGFSIAKYPKGSLERGAKSDLSNSTIVDGSVDLRRTEVTWDDKNLDVEHSLSPTRPELNEGQKISWKFLDSFLVDGHVVRQIYLKMGLEGGGDEVLILNWRQARRSHSAGGTEIRH</sequence>
<reference evidence="1 2" key="1">
    <citation type="journal article" date="2011" name="PLoS Genet.">
        <title>Genomic analysis of the necrotrophic fungal pathogens Sclerotinia sclerotiorum and Botrytis cinerea.</title>
        <authorList>
            <person name="Amselem J."/>
            <person name="Cuomo C.A."/>
            <person name="van Kan J.A."/>
            <person name="Viaud M."/>
            <person name="Benito E.P."/>
            <person name="Couloux A."/>
            <person name="Coutinho P.M."/>
            <person name="de Vries R.P."/>
            <person name="Dyer P.S."/>
            <person name="Fillinger S."/>
            <person name="Fournier E."/>
            <person name="Gout L."/>
            <person name="Hahn M."/>
            <person name="Kohn L."/>
            <person name="Lapalu N."/>
            <person name="Plummer K.M."/>
            <person name="Pradier J.M."/>
            <person name="Quevillon E."/>
            <person name="Sharon A."/>
            <person name="Simon A."/>
            <person name="ten Have A."/>
            <person name="Tudzynski B."/>
            <person name="Tudzynski P."/>
            <person name="Wincker P."/>
            <person name="Andrew M."/>
            <person name="Anthouard V."/>
            <person name="Beever R.E."/>
            <person name="Beffa R."/>
            <person name="Benoit I."/>
            <person name="Bouzid O."/>
            <person name="Brault B."/>
            <person name="Chen Z."/>
            <person name="Choquer M."/>
            <person name="Collemare J."/>
            <person name="Cotton P."/>
            <person name="Danchin E.G."/>
            <person name="Da Silva C."/>
            <person name="Gautier A."/>
            <person name="Giraud C."/>
            <person name="Giraud T."/>
            <person name="Gonzalez C."/>
            <person name="Grossetete S."/>
            <person name="Guldener U."/>
            <person name="Henrissat B."/>
            <person name="Howlett B.J."/>
            <person name="Kodira C."/>
            <person name="Kretschmer M."/>
            <person name="Lappartient A."/>
            <person name="Leroch M."/>
            <person name="Levis C."/>
            <person name="Mauceli E."/>
            <person name="Neuveglise C."/>
            <person name="Oeser B."/>
            <person name="Pearson M."/>
            <person name="Poulain J."/>
            <person name="Poussereau N."/>
            <person name="Quesneville H."/>
            <person name="Rascle C."/>
            <person name="Schumacher J."/>
            <person name="Segurens B."/>
            <person name="Sexton A."/>
            <person name="Silva E."/>
            <person name="Sirven C."/>
            <person name="Soanes D.M."/>
            <person name="Talbot N.J."/>
            <person name="Templeton M."/>
            <person name="Yandava C."/>
            <person name="Yarden O."/>
            <person name="Zeng Q."/>
            <person name="Rollins J.A."/>
            <person name="Lebrun M.H."/>
            <person name="Dickman M."/>
        </authorList>
    </citation>
    <scope>NUCLEOTIDE SEQUENCE [LARGE SCALE GENOMIC DNA]</scope>
    <source>
        <strain evidence="1 2">B05.10</strain>
    </source>
</reference>
<reference evidence="1 2" key="2">
    <citation type="journal article" date="2012" name="Eukaryot. Cell">
        <title>Genome update of Botrytis cinerea strains B05.10 and T4.</title>
        <authorList>
            <person name="Staats M."/>
            <person name="van Kan J.A."/>
        </authorList>
    </citation>
    <scope>NUCLEOTIDE SEQUENCE [LARGE SCALE GENOMIC DNA]</scope>
    <source>
        <strain evidence="1 2">B05.10</strain>
    </source>
</reference>
<evidence type="ECO:0000313" key="2">
    <source>
        <dbReference type="Proteomes" id="UP000001798"/>
    </source>
</evidence>